<organism evidence="1 2">
    <name type="scientific">Nomascus leucogenys</name>
    <name type="common">Northern white-cheeked gibbon</name>
    <name type="synonym">Hylobates leucogenys</name>
    <dbReference type="NCBI Taxonomy" id="61853"/>
    <lineage>
        <taxon>Eukaryota</taxon>
        <taxon>Metazoa</taxon>
        <taxon>Chordata</taxon>
        <taxon>Craniata</taxon>
        <taxon>Vertebrata</taxon>
        <taxon>Euteleostomi</taxon>
        <taxon>Mammalia</taxon>
        <taxon>Eutheria</taxon>
        <taxon>Euarchontoglires</taxon>
        <taxon>Primates</taxon>
        <taxon>Haplorrhini</taxon>
        <taxon>Catarrhini</taxon>
        <taxon>Hylobatidae</taxon>
        <taxon>Nomascus</taxon>
    </lineage>
</organism>
<proteinExistence type="predicted"/>
<dbReference type="OMA" id="SPCSVHW"/>
<dbReference type="GeneTree" id="ENSGT00910000147082"/>
<accession>A0A2I3HXC6</accession>
<dbReference type="InParanoid" id="A0A2I3HXC6"/>
<evidence type="ECO:0000313" key="1">
    <source>
        <dbReference type="Ensembl" id="ENSNLEP00000048243.1"/>
    </source>
</evidence>
<dbReference type="Ensembl" id="ENSNLET00000035726.1">
    <property type="protein sequence ID" value="ENSNLEP00000048243.1"/>
    <property type="gene ID" value="ENSNLEG00000036042.1"/>
</dbReference>
<dbReference type="Proteomes" id="UP000001073">
    <property type="component" value="Chromosome 8"/>
</dbReference>
<sequence>MAGTDSASDAEDAHCTRPARCQRKPFFWKKILKASWRQSSGRKRQFPSLQAEGRQLERVRIGDAFSFLHCWRNMGQVTPLADAAACECAASTPRWVSCQHLWQPGQERCMCLFFPGAVGATGQCLQQAGLGQLSDVCLDPASLRSSPGPLTTLASEAINWSPCSVHWSNSQRSPGS</sequence>
<protein>
    <submittedName>
        <fullName evidence="1">Uncharacterized protein</fullName>
    </submittedName>
</protein>
<keyword evidence="2" id="KW-1185">Reference proteome</keyword>
<dbReference type="AlphaFoldDB" id="A0A2I3HXC6"/>
<evidence type="ECO:0000313" key="2">
    <source>
        <dbReference type="Proteomes" id="UP000001073"/>
    </source>
</evidence>
<name>A0A2I3HXC6_NOMLE</name>
<reference evidence="1" key="2">
    <citation type="submission" date="2025-08" db="UniProtKB">
        <authorList>
            <consortium name="Ensembl"/>
        </authorList>
    </citation>
    <scope>IDENTIFICATION</scope>
</reference>
<reference evidence="1" key="3">
    <citation type="submission" date="2025-09" db="UniProtKB">
        <authorList>
            <consortium name="Ensembl"/>
        </authorList>
    </citation>
    <scope>IDENTIFICATION</scope>
</reference>
<reference evidence="1 2" key="1">
    <citation type="submission" date="2012-10" db="EMBL/GenBank/DDBJ databases">
        <authorList>
            <consortium name="Gibbon Genome Sequencing Consortium"/>
        </authorList>
    </citation>
    <scope>NUCLEOTIDE SEQUENCE [LARGE SCALE GENOMIC DNA]</scope>
</reference>
<dbReference type="EMBL" id="ADFV01028311">
    <property type="status" value="NOT_ANNOTATED_CDS"/>
    <property type="molecule type" value="Genomic_DNA"/>
</dbReference>